<dbReference type="RefSeq" id="WP_063365720.1">
    <property type="nucleotide sequence ID" value="NZ_AUYB01000123.1"/>
</dbReference>
<sequence length="142" mass="16735">MIVKLESFNYFGNITLEIQGNQIDQFESSEPLCPTGFYWKKCMGRILYGLFTFNEGLYFFEGNKCIEVTDEDFHATVSLRLIIFGEFNLYRNKELILKIKYLDLFSSTKDSGAAHFFVDCAHFLKGQKEKKDFLRYWQEQQG</sequence>
<organism evidence="1 2">
    <name type="scientific">Pseudoalteromonas luteoviolacea DSM 6061</name>
    <dbReference type="NCBI Taxonomy" id="1365250"/>
    <lineage>
        <taxon>Bacteria</taxon>
        <taxon>Pseudomonadati</taxon>
        <taxon>Pseudomonadota</taxon>
        <taxon>Gammaproteobacteria</taxon>
        <taxon>Alteromonadales</taxon>
        <taxon>Pseudoalteromonadaceae</taxon>
        <taxon>Pseudoalteromonas</taxon>
    </lineage>
</organism>
<accession>A0A166VRU9</accession>
<evidence type="ECO:0000313" key="1">
    <source>
        <dbReference type="EMBL" id="KZN33588.1"/>
    </source>
</evidence>
<dbReference type="PATRIC" id="fig|1365250.3.peg.3751"/>
<gene>
    <name evidence="1" type="ORF">N475_20210</name>
</gene>
<dbReference type="EMBL" id="AUYB01000123">
    <property type="protein sequence ID" value="KZN33588.1"/>
    <property type="molecule type" value="Genomic_DNA"/>
</dbReference>
<proteinExistence type="predicted"/>
<comment type="caution">
    <text evidence="1">The sequence shown here is derived from an EMBL/GenBank/DDBJ whole genome shotgun (WGS) entry which is preliminary data.</text>
</comment>
<evidence type="ECO:0000313" key="2">
    <source>
        <dbReference type="Proteomes" id="UP000076643"/>
    </source>
</evidence>
<reference evidence="1 2" key="1">
    <citation type="submission" date="2013-07" db="EMBL/GenBank/DDBJ databases">
        <title>Comparative Genomic and Metabolomic Analysis of Twelve Strains of Pseudoalteromonas luteoviolacea.</title>
        <authorList>
            <person name="Vynne N.G."/>
            <person name="Mansson M."/>
            <person name="Gram L."/>
        </authorList>
    </citation>
    <scope>NUCLEOTIDE SEQUENCE [LARGE SCALE GENOMIC DNA]</scope>
    <source>
        <strain evidence="1 2">DSM 6061</strain>
    </source>
</reference>
<dbReference type="Proteomes" id="UP000076643">
    <property type="component" value="Unassembled WGS sequence"/>
</dbReference>
<keyword evidence="2" id="KW-1185">Reference proteome</keyword>
<protein>
    <submittedName>
        <fullName evidence="1">Uncharacterized protein</fullName>
    </submittedName>
</protein>
<dbReference type="AlphaFoldDB" id="A0A166VRU9"/>
<name>A0A166VRU9_9GAMM</name>